<dbReference type="EMBL" id="JAMSLR010000018">
    <property type="protein sequence ID" value="MCM8750589.1"/>
    <property type="molecule type" value="Genomic_DNA"/>
</dbReference>
<comment type="caution">
    <text evidence="3">The sequence shown here is derived from an EMBL/GenBank/DDBJ whole genome shotgun (WGS) entry which is preliminary data.</text>
</comment>
<feature type="transmembrane region" description="Helical" evidence="1">
    <location>
        <begin position="7"/>
        <end position="36"/>
    </location>
</feature>
<dbReference type="InterPro" id="IPR043728">
    <property type="entry name" value="DUF5671"/>
</dbReference>
<dbReference type="AlphaFoldDB" id="A0AA41WCE1"/>
<feature type="transmembrane region" description="Helical" evidence="1">
    <location>
        <begin position="56"/>
        <end position="77"/>
    </location>
</feature>
<feature type="transmembrane region" description="Helical" evidence="1">
    <location>
        <begin position="352"/>
        <end position="377"/>
    </location>
</feature>
<dbReference type="Proteomes" id="UP001165306">
    <property type="component" value="Unassembled WGS sequence"/>
</dbReference>
<feature type="transmembrane region" description="Helical" evidence="1">
    <location>
        <begin position="475"/>
        <end position="498"/>
    </location>
</feature>
<feature type="transmembrane region" description="Helical" evidence="1">
    <location>
        <begin position="183"/>
        <end position="206"/>
    </location>
</feature>
<feature type="transmembrane region" description="Helical" evidence="1">
    <location>
        <begin position="269"/>
        <end position="291"/>
    </location>
</feature>
<feature type="transmembrane region" description="Helical" evidence="1">
    <location>
        <begin position="438"/>
        <end position="463"/>
    </location>
</feature>
<reference evidence="3" key="1">
    <citation type="submission" date="2022-06" db="EMBL/GenBank/DDBJ databases">
        <title>CFH 74404 Thermomicrobiaceae sp.</title>
        <authorList>
            <person name="Ming H."/>
            <person name="Li W.-J."/>
            <person name="Zhao Z."/>
        </authorList>
    </citation>
    <scope>NUCLEOTIDE SEQUENCE</scope>
    <source>
        <strain evidence="3">CFH 74404</strain>
    </source>
</reference>
<feature type="transmembrane region" description="Helical" evidence="1">
    <location>
        <begin position="143"/>
        <end position="162"/>
    </location>
</feature>
<feature type="transmembrane region" description="Helical" evidence="1">
    <location>
        <begin position="226"/>
        <end position="248"/>
    </location>
</feature>
<keyword evidence="4" id="KW-1185">Reference proteome</keyword>
<feature type="domain" description="DUF5671" evidence="2">
    <location>
        <begin position="182"/>
        <end position="314"/>
    </location>
</feature>
<organism evidence="3 4">
    <name type="scientific">Thermalbibacter longus</name>
    <dbReference type="NCBI Taxonomy" id="2951981"/>
    <lineage>
        <taxon>Bacteria</taxon>
        <taxon>Pseudomonadati</taxon>
        <taxon>Thermomicrobiota</taxon>
        <taxon>Thermomicrobia</taxon>
        <taxon>Thermomicrobiales</taxon>
        <taxon>Thermomicrobiaceae</taxon>
        <taxon>Thermalbibacter</taxon>
    </lineage>
</organism>
<feature type="transmembrane region" description="Helical" evidence="1">
    <location>
        <begin position="98"/>
        <end position="117"/>
    </location>
</feature>
<evidence type="ECO:0000256" key="1">
    <source>
        <dbReference type="SAM" id="Phobius"/>
    </source>
</evidence>
<dbReference type="Pfam" id="PF18920">
    <property type="entry name" value="DUF5671"/>
    <property type="match status" value="3"/>
</dbReference>
<gene>
    <name evidence="3" type="ORF">NET02_15695</name>
</gene>
<dbReference type="RefSeq" id="WP_284058377.1">
    <property type="nucleotide sequence ID" value="NZ_JAMSLR010000018.1"/>
</dbReference>
<sequence length="550" mass="60309">MLVARRLYLYFVAGVSLAVLATGLVNLLELGLQVIWEALTGSQVIVQPPDAVRRELSLYSALTAVALPIWLLHWWLTERLLTPTRAEAEVERRSLIRGLYLALLLLVAFLFWANAALDLLQRAFAAILDVSEPFTAQPVAESIIGQLAMLLVLGGTWIYHAWIVLRDRRVGTLSGGADWLPRLYLYVGAAFGLVTLLVGASQLIQALVDALFGVGEVVAGDLRRTLAQGAAQLLGGFVVWSLHWGYSLGLRGQQDWRGEHERRSLLRWVYLYLGVFAGVALTLGALAVSLAELFRWALGVGVGDTSQRLRDIVEPPAQMLPVTLLWLYHRRQIHHEAESIPEAGWRVSVGRLIGYLSALAGLAFASAGLALLLGLLFDLLLGGNRVAVLPPDLWRDEISGYAAVTLVGGLAWLWYWYAALRRMAADPVAERASLSRRAYLYIVLAATIVGLLGSLAVVLYRFLGWVLGITGGASLISDISVALGVVIVAGLLLAYHVLTLRQDLREVAERLPAERTVRLTLRLPNDVDPEQAVEELRRHLPPGVELEVAR</sequence>
<feature type="transmembrane region" description="Helical" evidence="1">
    <location>
        <begin position="398"/>
        <end position="418"/>
    </location>
</feature>
<keyword evidence="1" id="KW-0812">Transmembrane</keyword>
<evidence type="ECO:0000313" key="4">
    <source>
        <dbReference type="Proteomes" id="UP001165306"/>
    </source>
</evidence>
<protein>
    <submittedName>
        <fullName evidence="3">DUF5671 domain-containing protein</fullName>
    </submittedName>
</protein>
<keyword evidence="1" id="KW-1133">Transmembrane helix</keyword>
<feature type="domain" description="DUF5671" evidence="2">
    <location>
        <begin position="6"/>
        <end position="154"/>
    </location>
</feature>
<evidence type="ECO:0000313" key="3">
    <source>
        <dbReference type="EMBL" id="MCM8750589.1"/>
    </source>
</evidence>
<keyword evidence="1" id="KW-0472">Membrane</keyword>
<evidence type="ECO:0000259" key="2">
    <source>
        <dbReference type="Pfam" id="PF18920"/>
    </source>
</evidence>
<proteinExistence type="predicted"/>
<name>A0AA41WCE1_9BACT</name>
<accession>A0AA41WCE1</accession>
<feature type="domain" description="DUF5671" evidence="2">
    <location>
        <begin position="351"/>
        <end position="491"/>
    </location>
</feature>